<feature type="compositionally biased region" description="Acidic residues" evidence="1">
    <location>
        <begin position="51"/>
        <end position="60"/>
    </location>
</feature>
<feature type="chain" id="PRO_5046268202" evidence="2">
    <location>
        <begin position="26"/>
        <end position="101"/>
    </location>
</feature>
<dbReference type="EMBL" id="JABACJ020000036">
    <property type="protein sequence ID" value="MBU3878489.1"/>
    <property type="molecule type" value="Genomic_DNA"/>
</dbReference>
<evidence type="ECO:0000256" key="2">
    <source>
        <dbReference type="SAM" id="SignalP"/>
    </source>
</evidence>
<comment type="caution">
    <text evidence="3">The sequence shown here is derived from an EMBL/GenBank/DDBJ whole genome shotgun (WGS) entry which is preliminary data.</text>
</comment>
<reference evidence="3 4" key="1">
    <citation type="submission" date="2021-06" db="EMBL/GenBank/DDBJ databases">
        <title>Faecalicatena sp. nov. isolated from porcine feces.</title>
        <authorList>
            <person name="Oh B.S."/>
            <person name="Lee J.H."/>
        </authorList>
    </citation>
    <scope>NUCLEOTIDE SEQUENCE [LARGE SCALE GENOMIC DNA]</scope>
    <source>
        <strain evidence="3 4">AGMB00832</strain>
    </source>
</reference>
<feature type="region of interest" description="Disordered" evidence="1">
    <location>
        <begin position="29"/>
        <end position="101"/>
    </location>
</feature>
<organism evidence="3 4">
    <name type="scientific">Faecalicatena faecalis</name>
    <dbReference type="NCBI Taxonomy" id="2726362"/>
    <lineage>
        <taxon>Bacteria</taxon>
        <taxon>Bacillati</taxon>
        <taxon>Bacillota</taxon>
        <taxon>Clostridia</taxon>
        <taxon>Lachnospirales</taxon>
        <taxon>Lachnospiraceae</taxon>
        <taxon>Faecalicatena</taxon>
    </lineage>
</organism>
<evidence type="ECO:0000313" key="4">
    <source>
        <dbReference type="Proteomes" id="UP000723714"/>
    </source>
</evidence>
<keyword evidence="4" id="KW-1185">Reference proteome</keyword>
<dbReference type="PROSITE" id="PS51257">
    <property type="entry name" value="PROKAR_LIPOPROTEIN"/>
    <property type="match status" value="1"/>
</dbReference>
<gene>
    <name evidence="3" type="ORF">HGO97_022055</name>
</gene>
<keyword evidence="2" id="KW-0732">Signal</keyword>
<feature type="signal peptide" evidence="2">
    <location>
        <begin position="1"/>
        <end position="25"/>
    </location>
</feature>
<feature type="compositionally biased region" description="Basic and acidic residues" evidence="1">
    <location>
        <begin position="61"/>
        <end position="80"/>
    </location>
</feature>
<accession>A0ABS6DAK5</accession>
<dbReference type="Proteomes" id="UP000723714">
    <property type="component" value="Unassembled WGS sequence"/>
</dbReference>
<dbReference type="RefSeq" id="WP_216245304.1">
    <property type="nucleotide sequence ID" value="NZ_JABACJ020000036.1"/>
</dbReference>
<feature type="compositionally biased region" description="Polar residues" evidence="1">
    <location>
        <begin position="29"/>
        <end position="50"/>
    </location>
</feature>
<protein>
    <submittedName>
        <fullName evidence="3">Uncharacterized protein</fullName>
    </submittedName>
</protein>
<name>A0ABS6DAK5_9FIRM</name>
<evidence type="ECO:0000313" key="3">
    <source>
        <dbReference type="EMBL" id="MBU3878489.1"/>
    </source>
</evidence>
<sequence>MKKRITLWICMCLCLILIFSLFACMANQEKQTASPSQSEHVTKDSISGEDSSSEQDLTESPEDKSSNPDGSDMEKPKDTGDTTVRFKNPGDSNNIELVPKK</sequence>
<evidence type="ECO:0000256" key="1">
    <source>
        <dbReference type="SAM" id="MobiDB-lite"/>
    </source>
</evidence>
<proteinExistence type="predicted"/>